<dbReference type="AlphaFoldDB" id="A0A8J2K426"/>
<evidence type="ECO:0000256" key="1">
    <source>
        <dbReference type="SAM" id="MobiDB-lite"/>
    </source>
</evidence>
<feature type="non-terminal residue" evidence="2">
    <location>
        <position position="1"/>
    </location>
</feature>
<evidence type="ECO:0000313" key="3">
    <source>
        <dbReference type="Proteomes" id="UP000708208"/>
    </source>
</evidence>
<gene>
    <name evidence="2" type="ORF">AFUS01_LOCUS21374</name>
</gene>
<comment type="caution">
    <text evidence="2">The sequence shown here is derived from an EMBL/GenBank/DDBJ whole genome shotgun (WGS) entry which is preliminary data.</text>
</comment>
<keyword evidence="3" id="KW-1185">Reference proteome</keyword>
<organism evidence="2 3">
    <name type="scientific">Allacma fusca</name>
    <dbReference type="NCBI Taxonomy" id="39272"/>
    <lineage>
        <taxon>Eukaryota</taxon>
        <taxon>Metazoa</taxon>
        <taxon>Ecdysozoa</taxon>
        <taxon>Arthropoda</taxon>
        <taxon>Hexapoda</taxon>
        <taxon>Collembola</taxon>
        <taxon>Symphypleona</taxon>
        <taxon>Sminthuridae</taxon>
        <taxon>Allacma</taxon>
    </lineage>
</organism>
<dbReference type="InterPro" id="IPR043537">
    <property type="entry name" value="Tiam1/Tiam2/Sif"/>
</dbReference>
<name>A0A8J2K426_9HEXA</name>
<dbReference type="GO" id="GO:0007264">
    <property type="term" value="P:small GTPase-mediated signal transduction"/>
    <property type="evidence" value="ECO:0007669"/>
    <property type="project" value="InterPro"/>
</dbReference>
<sequence length="134" mass="14252">RKKPPKPPQRHSAGNLEVGLQRLRSQDSTDSCGSGFRSRSKTMSDANKEEGAKMEGEEGEVRKTIKSTTMPRMKGSLGQTPNHLTLSTTSTLSVGSTGSAAKLIQSSATPARYTVAAAPPEPSNLAPHVFFLTI</sequence>
<evidence type="ECO:0000313" key="2">
    <source>
        <dbReference type="EMBL" id="CAG7732893.1"/>
    </source>
</evidence>
<dbReference type="PANTHER" id="PTHR46001">
    <property type="entry name" value="TIAM (MAMMALIAN TUMOR INVASION AND METASTASIS FACTOR) HOMOLOG"/>
    <property type="match status" value="1"/>
</dbReference>
<accession>A0A8J2K426</accession>
<dbReference type="PANTHER" id="PTHR46001:SF3">
    <property type="entry name" value="PROTEIN STILL LIFE, ISOFORM SIF TYPE 1"/>
    <property type="match status" value="1"/>
</dbReference>
<protein>
    <submittedName>
        <fullName evidence="2">Uncharacterized protein</fullName>
    </submittedName>
</protein>
<dbReference type="Proteomes" id="UP000708208">
    <property type="component" value="Unassembled WGS sequence"/>
</dbReference>
<reference evidence="2" key="1">
    <citation type="submission" date="2021-06" db="EMBL/GenBank/DDBJ databases">
        <authorList>
            <person name="Hodson N. C."/>
            <person name="Mongue J. A."/>
            <person name="Jaron S. K."/>
        </authorList>
    </citation>
    <scope>NUCLEOTIDE SEQUENCE</scope>
</reference>
<proteinExistence type="predicted"/>
<feature type="region of interest" description="Disordered" evidence="1">
    <location>
        <begin position="1"/>
        <end position="85"/>
    </location>
</feature>
<feature type="compositionally biased region" description="Basic and acidic residues" evidence="1">
    <location>
        <begin position="46"/>
        <end position="63"/>
    </location>
</feature>
<dbReference type="GO" id="GO:0005085">
    <property type="term" value="F:guanyl-nucleotide exchange factor activity"/>
    <property type="evidence" value="ECO:0007669"/>
    <property type="project" value="InterPro"/>
</dbReference>
<dbReference type="EMBL" id="CAJVCH010239622">
    <property type="protein sequence ID" value="CAG7732893.1"/>
    <property type="molecule type" value="Genomic_DNA"/>
</dbReference>